<dbReference type="EC" id="2.6.1.-" evidence="7"/>
<dbReference type="InterPro" id="IPR015424">
    <property type="entry name" value="PyrdxlP-dep_Trfase"/>
</dbReference>
<dbReference type="InterPro" id="IPR015422">
    <property type="entry name" value="PyrdxlP-dep_Trfase_small"/>
</dbReference>
<dbReference type="InterPro" id="IPR050596">
    <property type="entry name" value="AspAT/PAT-like"/>
</dbReference>
<name>A0A2P8FH79_9RHOB</name>
<keyword evidence="10" id="KW-1185">Reference proteome</keyword>
<feature type="domain" description="Aminotransferase class I/classII large" evidence="8">
    <location>
        <begin position="52"/>
        <end position="384"/>
    </location>
</feature>
<dbReference type="InterPro" id="IPR004839">
    <property type="entry name" value="Aminotransferase_I/II_large"/>
</dbReference>
<keyword evidence="3 7" id="KW-0032">Aminotransferase</keyword>
<evidence type="ECO:0000256" key="4">
    <source>
        <dbReference type="ARBA" id="ARBA00022679"/>
    </source>
</evidence>
<comment type="similarity">
    <text evidence="2 7">Belongs to the class-I pyridoxal-phosphate-dependent aminotransferase family.</text>
</comment>
<evidence type="ECO:0000256" key="1">
    <source>
        <dbReference type="ARBA" id="ARBA00001933"/>
    </source>
</evidence>
<dbReference type="GO" id="GO:0030170">
    <property type="term" value="F:pyridoxal phosphate binding"/>
    <property type="evidence" value="ECO:0007669"/>
    <property type="project" value="InterPro"/>
</dbReference>
<comment type="caution">
    <text evidence="9">The sequence shown here is derived from an EMBL/GenBank/DDBJ whole genome shotgun (WGS) entry which is preliminary data.</text>
</comment>
<evidence type="ECO:0000256" key="3">
    <source>
        <dbReference type="ARBA" id="ARBA00022576"/>
    </source>
</evidence>
<dbReference type="GO" id="GO:0006520">
    <property type="term" value="P:amino acid metabolic process"/>
    <property type="evidence" value="ECO:0007669"/>
    <property type="project" value="InterPro"/>
</dbReference>
<organism evidence="9 10">
    <name type="scientific">Shimia abyssi</name>
    <dbReference type="NCBI Taxonomy" id="1662395"/>
    <lineage>
        <taxon>Bacteria</taxon>
        <taxon>Pseudomonadati</taxon>
        <taxon>Pseudomonadota</taxon>
        <taxon>Alphaproteobacteria</taxon>
        <taxon>Rhodobacterales</taxon>
        <taxon>Roseobacteraceae</taxon>
    </lineage>
</organism>
<dbReference type="InterPro" id="IPR015421">
    <property type="entry name" value="PyrdxlP-dep_Trfase_major"/>
</dbReference>
<reference evidence="9 10" key="1">
    <citation type="submission" date="2018-03" db="EMBL/GenBank/DDBJ databases">
        <title>Genomic Encyclopedia of Archaeal and Bacterial Type Strains, Phase II (KMG-II): from individual species to whole genera.</title>
        <authorList>
            <person name="Goeker M."/>
        </authorList>
    </citation>
    <scope>NUCLEOTIDE SEQUENCE [LARGE SCALE GENOMIC DNA]</scope>
    <source>
        <strain evidence="9 10">DSM 100673</strain>
    </source>
</reference>
<dbReference type="Gene3D" id="3.40.640.10">
    <property type="entry name" value="Type I PLP-dependent aspartate aminotransferase-like (Major domain)"/>
    <property type="match status" value="1"/>
</dbReference>
<evidence type="ECO:0000313" key="9">
    <source>
        <dbReference type="EMBL" id="PSL21091.1"/>
    </source>
</evidence>
<dbReference type="EMBL" id="PYGJ01000002">
    <property type="protein sequence ID" value="PSL21091.1"/>
    <property type="molecule type" value="Genomic_DNA"/>
</dbReference>
<comment type="catalytic activity">
    <reaction evidence="6">
        <text>L-aspartate + 2-oxoglutarate = oxaloacetate + L-glutamate</text>
        <dbReference type="Rhea" id="RHEA:21824"/>
        <dbReference type="ChEBI" id="CHEBI:16452"/>
        <dbReference type="ChEBI" id="CHEBI:16810"/>
        <dbReference type="ChEBI" id="CHEBI:29985"/>
        <dbReference type="ChEBI" id="CHEBI:29991"/>
        <dbReference type="EC" id="2.6.1.1"/>
    </reaction>
</comment>
<proteinExistence type="inferred from homology"/>
<dbReference type="Pfam" id="PF00155">
    <property type="entry name" value="Aminotran_1_2"/>
    <property type="match status" value="1"/>
</dbReference>
<dbReference type="OrthoDB" id="9804407at2"/>
<gene>
    <name evidence="9" type="ORF">CLV88_102211</name>
</gene>
<dbReference type="CDD" id="cd00609">
    <property type="entry name" value="AAT_like"/>
    <property type="match status" value="1"/>
</dbReference>
<evidence type="ECO:0000256" key="5">
    <source>
        <dbReference type="ARBA" id="ARBA00022898"/>
    </source>
</evidence>
<dbReference type="PANTHER" id="PTHR46383">
    <property type="entry name" value="ASPARTATE AMINOTRANSFERASE"/>
    <property type="match status" value="1"/>
</dbReference>
<dbReference type="PROSITE" id="PS00105">
    <property type="entry name" value="AA_TRANSFER_CLASS_1"/>
    <property type="match status" value="1"/>
</dbReference>
<accession>A0A2P8FH79</accession>
<protein>
    <recommendedName>
        <fullName evidence="7">Aminotransferase</fullName>
        <ecNumber evidence="7">2.6.1.-</ecNumber>
    </recommendedName>
</protein>
<dbReference type="Gene3D" id="3.90.1150.10">
    <property type="entry name" value="Aspartate Aminotransferase, domain 1"/>
    <property type="match status" value="1"/>
</dbReference>
<sequence length="390" mass="42443">MENAALFNSISSRAQALEASKIREVAELGMKQGGVLPLWFGEGAWPTNPLIVDAAVSSLKVGNHMYQPNNGAMPLRRAICTYSNDLLGSRLKPAQITVTPSGMQGLMLTAEFLVTPGDRVVAVEPGWPNIIGAFKATGAEIASVSIAPKEAHWALDVEELIAALTPGTKAVVINSPNNPTGWTMPVEEQRRVLEHCRRHGIWIVADDVYTRLYRHGRHAPSFLSIAEPEDLLISVNSFSKCWSMTGWRLGWITAPAVFEAKLGQLTEFNTSCTAGFVQEAGIVALRDGEEEIASLLSKIQAGYEITAERLNAFSRVEFIEPDGAFYCFFRVDGLTDSFAAAGEILEQTKVGLAPGVAFGPQGEGYLRLCYAQPAEVLEEAFKRLEPFLSK</sequence>
<dbReference type="NCBIfam" id="NF004770">
    <property type="entry name" value="PRK06108.1"/>
    <property type="match status" value="1"/>
</dbReference>
<comment type="cofactor">
    <cofactor evidence="1 7">
        <name>pyridoxal 5'-phosphate</name>
        <dbReference type="ChEBI" id="CHEBI:597326"/>
    </cofactor>
</comment>
<dbReference type="GO" id="GO:0004069">
    <property type="term" value="F:L-aspartate:2-oxoglutarate aminotransferase activity"/>
    <property type="evidence" value="ECO:0007669"/>
    <property type="project" value="UniProtKB-EC"/>
</dbReference>
<evidence type="ECO:0000313" key="10">
    <source>
        <dbReference type="Proteomes" id="UP000240418"/>
    </source>
</evidence>
<keyword evidence="4 7" id="KW-0808">Transferase</keyword>
<evidence type="ECO:0000256" key="7">
    <source>
        <dbReference type="RuleBase" id="RU000481"/>
    </source>
</evidence>
<keyword evidence="5" id="KW-0663">Pyridoxal phosphate</keyword>
<dbReference type="RefSeq" id="WP_106607290.1">
    <property type="nucleotide sequence ID" value="NZ_PYGJ01000002.1"/>
</dbReference>
<evidence type="ECO:0000256" key="2">
    <source>
        <dbReference type="ARBA" id="ARBA00007441"/>
    </source>
</evidence>
<evidence type="ECO:0000256" key="6">
    <source>
        <dbReference type="ARBA" id="ARBA00049185"/>
    </source>
</evidence>
<evidence type="ECO:0000259" key="8">
    <source>
        <dbReference type="Pfam" id="PF00155"/>
    </source>
</evidence>
<dbReference type="InterPro" id="IPR004838">
    <property type="entry name" value="NHTrfase_class1_PyrdxlP-BS"/>
</dbReference>
<dbReference type="AlphaFoldDB" id="A0A2P8FH79"/>
<dbReference type="Proteomes" id="UP000240418">
    <property type="component" value="Unassembled WGS sequence"/>
</dbReference>
<dbReference type="SUPFAM" id="SSF53383">
    <property type="entry name" value="PLP-dependent transferases"/>
    <property type="match status" value="1"/>
</dbReference>